<reference evidence="3" key="1">
    <citation type="submission" date="2007-07" db="EMBL/GenBank/DDBJ databases">
        <title>PCAP assembly of the Caenorhabditis remanei genome.</title>
        <authorList>
            <consortium name="The Caenorhabditis remanei Sequencing Consortium"/>
            <person name="Wilson R.K."/>
        </authorList>
    </citation>
    <scope>NUCLEOTIDE SEQUENCE [LARGE SCALE GENOMIC DNA]</scope>
    <source>
        <strain evidence="3">PB4641</strain>
    </source>
</reference>
<dbReference type="RefSeq" id="XP_003116088.2">
    <property type="nucleotide sequence ID" value="XM_003116040.2"/>
</dbReference>
<dbReference type="Proteomes" id="UP000008281">
    <property type="component" value="Unassembled WGS sequence"/>
</dbReference>
<dbReference type="HOGENOM" id="CLU_037161_0_0_1"/>
<dbReference type="CTD" id="9818105"/>
<dbReference type="Pfam" id="PF00059">
    <property type="entry name" value="Lectin_C"/>
    <property type="match status" value="2"/>
</dbReference>
<feature type="domain" description="C-type lectin" evidence="2">
    <location>
        <begin position="2"/>
        <end position="111"/>
    </location>
</feature>
<dbReference type="OMA" id="NSYICEM"/>
<organism evidence="4">
    <name type="scientific">Caenorhabditis remanei</name>
    <name type="common">Caenorhabditis vulgaris</name>
    <dbReference type="NCBI Taxonomy" id="31234"/>
    <lineage>
        <taxon>Eukaryota</taxon>
        <taxon>Metazoa</taxon>
        <taxon>Ecdysozoa</taxon>
        <taxon>Nematoda</taxon>
        <taxon>Chromadorea</taxon>
        <taxon>Rhabditida</taxon>
        <taxon>Rhabditina</taxon>
        <taxon>Rhabditomorpha</taxon>
        <taxon>Rhabditoidea</taxon>
        <taxon>Rhabditidae</taxon>
        <taxon>Peloderinae</taxon>
        <taxon>Caenorhabditis</taxon>
    </lineage>
</organism>
<accession>E3LJ59</accession>
<dbReference type="PANTHER" id="PTHR22991">
    <property type="entry name" value="PROTEIN CBG13490"/>
    <property type="match status" value="1"/>
</dbReference>
<dbReference type="InterPro" id="IPR018378">
    <property type="entry name" value="C-type_lectin_CS"/>
</dbReference>
<dbReference type="InterPro" id="IPR016186">
    <property type="entry name" value="C-type_lectin-like/link_sf"/>
</dbReference>
<feature type="domain" description="C-type lectin" evidence="2">
    <location>
        <begin position="140"/>
        <end position="251"/>
    </location>
</feature>
<dbReference type="Gene3D" id="3.10.100.10">
    <property type="entry name" value="Mannose-Binding Protein A, subunit A"/>
    <property type="match status" value="2"/>
</dbReference>
<proteinExistence type="predicted"/>
<dbReference type="PANTHER" id="PTHR22991:SF43">
    <property type="entry name" value="C-TYPE LECTIN-RELATED"/>
    <property type="match status" value="1"/>
</dbReference>
<dbReference type="STRING" id="31234.E3LJ59"/>
<keyword evidence="4" id="KW-1185">Reference proteome</keyword>
<dbReference type="SMART" id="SM00034">
    <property type="entry name" value="CLECT"/>
    <property type="match status" value="2"/>
</dbReference>
<name>E3LJ59_CAERE</name>
<gene>
    <name evidence="3" type="ORF">CRE_09070</name>
</gene>
<dbReference type="PROSITE" id="PS00615">
    <property type="entry name" value="C_TYPE_LECTIN_1"/>
    <property type="match status" value="1"/>
</dbReference>
<dbReference type="EMBL" id="DS268409">
    <property type="protein sequence ID" value="EFO94984.1"/>
    <property type="molecule type" value="Genomic_DNA"/>
</dbReference>
<sequence>MVLDKCLQIFSEPQNHTFAENKCRSNGGTLVIIQNAIQNRAISKFASDNNLSKVWIGVYCFGNSTSSCFYDDFSGPVSIGNNFAPGFPYSGCVSMVTTGSQSGKWYSYSCNDVDGINSYICEMPTTRNGTINGAESCVNYDGYCYYMTHDAPLEVAERICQENNGHVASINSQHENDFIKNTFASVYFLMLGAREYFPNVYAWSDGSKFEDFDNRYPFDIADNTRPCLVMATNTGLWQRAGCDIQQSFVCKVPLEPKTIEGNSHCNSTMLMAPTTITSYGYNIGSEVFTPCTWQIISPGPYLIQIYFVDIQNSTVEVFDENGKQIALVTSRITVYAPSNFVTVVHKNGGGFKAKMLVA</sequence>
<dbReference type="PROSITE" id="PS50041">
    <property type="entry name" value="C_TYPE_LECTIN_2"/>
    <property type="match status" value="2"/>
</dbReference>
<dbReference type="AlphaFoldDB" id="E3LJ59"/>
<dbReference type="SUPFAM" id="SSF49854">
    <property type="entry name" value="Spermadhesin, CUB domain"/>
    <property type="match status" value="1"/>
</dbReference>
<dbReference type="InterPro" id="IPR016187">
    <property type="entry name" value="CTDL_fold"/>
</dbReference>
<evidence type="ECO:0000256" key="1">
    <source>
        <dbReference type="ARBA" id="ARBA00023157"/>
    </source>
</evidence>
<protein>
    <recommendedName>
        <fullName evidence="2">C-type lectin domain-containing protein</fullName>
    </recommendedName>
</protein>
<dbReference type="GeneID" id="9818105"/>
<dbReference type="OrthoDB" id="5788982at2759"/>
<dbReference type="eggNOG" id="KOG4297">
    <property type="taxonomic scope" value="Eukaryota"/>
</dbReference>
<evidence type="ECO:0000259" key="2">
    <source>
        <dbReference type="PROSITE" id="PS50041"/>
    </source>
</evidence>
<keyword evidence="1" id="KW-1015">Disulfide bond</keyword>
<dbReference type="InterPro" id="IPR035914">
    <property type="entry name" value="Sperma_CUB_dom_sf"/>
</dbReference>
<dbReference type="InterPro" id="IPR050976">
    <property type="entry name" value="Snaclec"/>
</dbReference>
<dbReference type="CDD" id="cd00037">
    <property type="entry name" value="CLECT"/>
    <property type="match status" value="2"/>
</dbReference>
<evidence type="ECO:0000313" key="4">
    <source>
        <dbReference type="Proteomes" id="UP000008281"/>
    </source>
</evidence>
<evidence type="ECO:0000313" key="3">
    <source>
        <dbReference type="EMBL" id="EFO94984.1"/>
    </source>
</evidence>
<dbReference type="SUPFAM" id="SSF56436">
    <property type="entry name" value="C-type lectin-like"/>
    <property type="match status" value="2"/>
</dbReference>
<dbReference type="InParanoid" id="E3LJ59"/>
<dbReference type="KEGG" id="crq:GCK72_020524"/>
<dbReference type="InterPro" id="IPR001304">
    <property type="entry name" value="C-type_lectin-like"/>
</dbReference>